<organism evidence="1 2">
    <name type="scientific">Pistacia integerrima</name>
    <dbReference type="NCBI Taxonomy" id="434235"/>
    <lineage>
        <taxon>Eukaryota</taxon>
        <taxon>Viridiplantae</taxon>
        <taxon>Streptophyta</taxon>
        <taxon>Embryophyta</taxon>
        <taxon>Tracheophyta</taxon>
        <taxon>Spermatophyta</taxon>
        <taxon>Magnoliopsida</taxon>
        <taxon>eudicotyledons</taxon>
        <taxon>Gunneridae</taxon>
        <taxon>Pentapetalae</taxon>
        <taxon>rosids</taxon>
        <taxon>malvids</taxon>
        <taxon>Sapindales</taxon>
        <taxon>Anacardiaceae</taxon>
        <taxon>Pistacia</taxon>
    </lineage>
</organism>
<dbReference type="EMBL" id="CM047747">
    <property type="protein sequence ID" value="KAJ0018532.1"/>
    <property type="molecule type" value="Genomic_DNA"/>
</dbReference>
<dbReference type="Proteomes" id="UP001163603">
    <property type="component" value="Chromosome 12"/>
</dbReference>
<keyword evidence="2" id="KW-1185">Reference proteome</keyword>
<comment type="caution">
    <text evidence="1">The sequence shown here is derived from an EMBL/GenBank/DDBJ whole genome shotgun (WGS) entry which is preliminary data.</text>
</comment>
<name>A0ACC0XL99_9ROSI</name>
<proteinExistence type="predicted"/>
<accession>A0ACC0XL99</accession>
<evidence type="ECO:0000313" key="1">
    <source>
        <dbReference type="EMBL" id="KAJ0018532.1"/>
    </source>
</evidence>
<protein>
    <submittedName>
        <fullName evidence="1">Uncharacterized protein</fullName>
    </submittedName>
</protein>
<gene>
    <name evidence="1" type="ORF">Pint_12210</name>
</gene>
<reference evidence="2" key="1">
    <citation type="journal article" date="2023" name="G3 (Bethesda)">
        <title>Genome assembly and association tests identify interacting loci associated with vigor, precocity, and sex in interspecific pistachio rootstocks.</title>
        <authorList>
            <person name="Palmer W."/>
            <person name="Jacygrad E."/>
            <person name="Sagayaradj S."/>
            <person name="Cavanaugh K."/>
            <person name="Han R."/>
            <person name="Bertier L."/>
            <person name="Beede B."/>
            <person name="Kafkas S."/>
            <person name="Golino D."/>
            <person name="Preece J."/>
            <person name="Michelmore R."/>
        </authorList>
    </citation>
    <scope>NUCLEOTIDE SEQUENCE [LARGE SCALE GENOMIC DNA]</scope>
</reference>
<sequence length="339" mass="37881">MATTDVNSIPDPQDAIIEMAQINIDSTEAPQAPNEIMNGSSTQSKLHKAALKGDWETAKYLLEQDNLICQYNNRTPNSSSYCNSSKKNFVKELVNRMEQEELSLKDKNGNTAFCFAAAAGVVEIAKIILTKNSSLMTIRGAENVTPLYMAALFAQRDMASFLYGKDDTKKALTVEDRKAIFFTYIRTGFYDLALNLLKDHPELAVARDMNCDTALHVLARMPSTFARKDRGLLEGLISSSKLGNFEFLAELIGCYPDFAYELDNNNHTIFHEVEQIAQPSFREKKNSEAKTPQEIFSEEHERLLRSGELWMKKTAESCMLVATLITTIMFVTALSVPGG</sequence>
<evidence type="ECO:0000313" key="2">
    <source>
        <dbReference type="Proteomes" id="UP001163603"/>
    </source>
</evidence>